<dbReference type="EMBL" id="UGRU01000001">
    <property type="protein sequence ID" value="SUA47407.1"/>
    <property type="molecule type" value="Genomic_DNA"/>
</dbReference>
<keyword evidence="1" id="KW-0540">Nuclease</keyword>
<keyword evidence="1" id="KW-0378">Hydrolase</keyword>
<dbReference type="SUPFAM" id="SSF54060">
    <property type="entry name" value="His-Me finger endonucleases"/>
    <property type="match status" value="1"/>
</dbReference>
<dbReference type="GO" id="GO:0004519">
    <property type="term" value="F:endonuclease activity"/>
    <property type="evidence" value="ECO:0007669"/>
    <property type="project" value="UniProtKB-KW"/>
</dbReference>
<dbReference type="Proteomes" id="UP000255082">
    <property type="component" value="Unassembled WGS sequence"/>
</dbReference>
<accession>A0A378X310</accession>
<reference evidence="1 2" key="1">
    <citation type="submission" date="2018-06" db="EMBL/GenBank/DDBJ databases">
        <authorList>
            <consortium name="Pathogen Informatics"/>
            <person name="Doyle S."/>
        </authorList>
    </citation>
    <scope>NUCLEOTIDE SEQUENCE [LARGE SCALE GENOMIC DNA]</scope>
    <source>
        <strain evidence="1 2">NCTC13184</strain>
    </source>
</reference>
<keyword evidence="1" id="KW-0255">Endonuclease</keyword>
<evidence type="ECO:0000313" key="2">
    <source>
        <dbReference type="Proteomes" id="UP000255082"/>
    </source>
</evidence>
<protein>
    <submittedName>
        <fullName evidence="1">Recombination endonuclease VII</fullName>
    </submittedName>
</protein>
<sequence length="256" mass="28562">MQNRMPEVRMEDGRVITAPGVALMWLPVDGEVVAKIPPCKGNRRWLHESVRIRSPDLEGDRWYLPRSCLTRLVIAAVDRYGHVVVARDMAKLSRCTRSCLDATGMDCDCACMGLSHGSATTDNWVCTVGDVVFSNCGEFTRTAVVFGPQGSDLDAVVYSGELAGYPYRADRAGRHSEDWPFASDFVCAGCMSVRASVWDHCHTHGYVRAPLCGRCNTRHWRGWQPGQGRAPVSRNVDSSYYRWCPDYDAEWNSCTA</sequence>
<dbReference type="InterPro" id="IPR038563">
    <property type="entry name" value="Endonuclease_7_sf"/>
</dbReference>
<evidence type="ECO:0000313" key="1">
    <source>
        <dbReference type="EMBL" id="SUA47407.1"/>
    </source>
</evidence>
<dbReference type="AlphaFoldDB" id="A0A378X310"/>
<organism evidence="1 2">
    <name type="scientific">Nocardia africana</name>
    <dbReference type="NCBI Taxonomy" id="134964"/>
    <lineage>
        <taxon>Bacteria</taxon>
        <taxon>Bacillati</taxon>
        <taxon>Actinomycetota</taxon>
        <taxon>Actinomycetes</taxon>
        <taxon>Mycobacteriales</taxon>
        <taxon>Nocardiaceae</taxon>
        <taxon>Nocardia</taxon>
    </lineage>
</organism>
<gene>
    <name evidence="1" type="ORF">NCTC13184_05948</name>
</gene>
<dbReference type="InterPro" id="IPR004211">
    <property type="entry name" value="Endonuclease_7"/>
</dbReference>
<name>A0A378X310_9NOCA</name>
<proteinExistence type="predicted"/>
<dbReference type="Pfam" id="PF02945">
    <property type="entry name" value="Endonuclease_7"/>
    <property type="match status" value="1"/>
</dbReference>
<dbReference type="RefSeq" id="WP_218021957.1">
    <property type="nucleotide sequence ID" value="NZ_JAJFOE010000003.1"/>
</dbReference>
<dbReference type="Gene3D" id="3.40.1800.10">
    <property type="entry name" value="His-Me finger endonucleases"/>
    <property type="match status" value="1"/>
</dbReference>
<dbReference type="InterPro" id="IPR044925">
    <property type="entry name" value="His-Me_finger_sf"/>
</dbReference>